<gene>
    <name evidence="2" type="ORF">BJX67DRAFT_335051</name>
</gene>
<organism evidence="2 3">
    <name type="scientific">Aspergillus lucknowensis</name>
    <dbReference type="NCBI Taxonomy" id="176173"/>
    <lineage>
        <taxon>Eukaryota</taxon>
        <taxon>Fungi</taxon>
        <taxon>Dikarya</taxon>
        <taxon>Ascomycota</taxon>
        <taxon>Pezizomycotina</taxon>
        <taxon>Eurotiomycetes</taxon>
        <taxon>Eurotiomycetidae</taxon>
        <taxon>Eurotiales</taxon>
        <taxon>Aspergillaceae</taxon>
        <taxon>Aspergillus</taxon>
        <taxon>Aspergillus subgen. Nidulantes</taxon>
    </lineage>
</organism>
<accession>A0ABR4L630</accession>
<dbReference type="RefSeq" id="XP_070880558.1">
    <property type="nucleotide sequence ID" value="XM_071027575.1"/>
</dbReference>
<dbReference type="PANTHER" id="PTHR43520:SF32">
    <property type="entry name" value="COPPER RESISTANCE P-TYPE ATPASE (EUROFUNG)"/>
    <property type="match status" value="1"/>
</dbReference>
<evidence type="ECO:0000313" key="2">
    <source>
        <dbReference type="EMBL" id="KAL2860002.1"/>
    </source>
</evidence>
<dbReference type="SUPFAM" id="SSF56784">
    <property type="entry name" value="HAD-like"/>
    <property type="match status" value="1"/>
</dbReference>
<evidence type="ECO:0000256" key="1">
    <source>
        <dbReference type="ARBA" id="ARBA00022967"/>
    </source>
</evidence>
<reference evidence="2 3" key="1">
    <citation type="submission" date="2024-07" db="EMBL/GenBank/DDBJ databases">
        <title>Section-level genome sequencing and comparative genomics of Aspergillus sections Usti and Cavernicolus.</title>
        <authorList>
            <consortium name="Lawrence Berkeley National Laboratory"/>
            <person name="Nybo J.L."/>
            <person name="Vesth T.C."/>
            <person name="Theobald S."/>
            <person name="Frisvad J.C."/>
            <person name="Larsen T.O."/>
            <person name="Kjaerboelling I."/>
            <person name="Rothschild-Mancinelli K."/>
            <person name="Lyhne E.K."/>
            <person name="Kogle M.E."/>
            <person name="Barry K."/>
            <person name="Clum A."/>
            <person name="Na H."/>
            <person name="Ledsgaard L."/>
            <person name="Lin J."/>
            <person name="Lipzen A."/>
            <person name="Kuo A."/>
            <person name="Riley R."/>
            <person name="Mondo S."/>
            <person name="Labutti K."/>
            <person name="Haridas S."/>
            <person name="Pangalinan J."/>
            <person name="Salamov A.A."/>
            <person name="Simmons B.A."/>
            <person name="Magnuson J.K."/>
            <person name="Chen J."/>
            <person name="Drula E."/>
            <person name="Henrissat B."/>
            <person name="Wiebenga A."/>
            <person name="Lubbers R.J."/>
            <person name="Gomes A.C."/>
            <person name="Macurrencykelacurrency M.R."/>
            <person name="Stajich J."/>
            <person name="Grigoriev I.V."/>
            <person name="Mortensen U.H."/>
            <person name="De Vries R.P."/>
            <person name="Baker S.E."/>
            <person name="Andersen M.R."/>
        </authorList>
    </citation>
    <scope>NUCLEOTIDE SEQUENCE [LARGE SCALE GENOMIC DNA]</scope>
    <source>
        <strain evidence="2 3">CBS 449.75</strain>
    </source>
</reference>
<comment type="caution">
    <text evidence="2">The sequence shown here is derived from an EMBL/GenBank/DDBJ whole genome shotgun (WGS) entry which is preliminary data.</text>
</comment>
<dbReference type="Pfam" id="PF00702">
    <property type="entry name" value="Hydrolase"/>
    <property type="match status" value="1"/>
</dbReference>
<dbReference type="Gene3D" id="3.40.1110.10">
    <property type="entry name" value="Calcium-transporting ATPase, cytoplasmic domain N"/>
    <property type="match status" value="1"/>
</dbReference>
<dbReference type="InterPro" id="IPR036412">
    <property type="entry name" value="HAD-like_sf"/>
</dbReference>
<dbReference type="Gene3D" id="3.40.50.1000">
    <property type="entry name" value="HAD superfamily/HAD-like"/>
    <property type="match status" value="1"/>
</dbReference>
<evidence type="ECO:0000313" key="3">
    <source>
        <dbReference type="Proteomes" id="UP001610432"/>
    </source>
</evidence>
<dbReference type="InterPro" id="IPR023299">
    <property type="entry name" value="ATPase_P-typ_cyto_dom_N"/>
</dbReference>
<dbReference type="PRINTS" id="PR00119">
    <property type="entry name" value="CATATPASE"/>
</dbReference>
<sequence length="230" mass="24753">MVSFADSQRPPALAASAADEIPGKGMKGSFPLIHQPSSILDVIVGNEALMLDHEITISSANVAILTAWKRDAKSVVLAGTRVREGARDIEKALSMMLAVAVPVRPEAKEVMQALRNRGISVGMISGDNPTTAHAVGKKVGISLENIIAGVLPEQKAEKIRYLQKTMPTPSKRRWFNWGKESKRSRPFVAMVGDVINDSPTLTVPDVGIALSGPARRSQSHRQNSSLYPLA</sequence>
<dbReference type="PANTHER" id="PTHR43520">
    <property type="entry name" value="ATP7, ISOFORM B"/>
    <property type="match status" value="1"/>
</dbReference>
<dbReference type="Proteomes" id="UP001610432">
    <property type="component" value="Unassembled WGS sequence"/>
</dbReference>
<dbReference type="EMBL" id="JBFXLQ010000091">
    <property type="protein sequence ID" value="KAL2860002.1"/>
    <property type="molecule type" value="Genomic_DNA"/>
</dbReference>
<keyword evidence="1" id="KW-1278">Translocase</keyword>
<protein>
    <submittedName>
        <fullName evidence="2">Haloacid dehalogenase-like hydrolase-domain-containing protein</fullName>
    </submittedName>
</protein>
<proteinExistence type="predicted"/>
<dbReference type="InterPro" id="IPR023214">
    <property type="entry name" value="HAD_sf"/>
</dbReference>
<name>A0ABR4L630_9EURO</name>
<keyword evidence="3" id="KW-1185">Reference proteome</keyword>
<dbReference type="GeneID" id="98142647"/>